<dbReference type="Pfam" id="PF17919">
    <property type="entry name" value="RT_RNaseH_2"/>
    <property type="match status" value="1"/>
</dbReference>
<feature type="compositionally biased region" description="Polar residues" evidence="1">
    <location>
        <begin position="985"/>
        <end position="995"/>
    </location>
</feature>
<evidence type="ECO:0000256" key="1">
    <source>
        <dbReference type="SAM" id="MobiDB-lite"/>
    </source>
</evidence>
<name>A0A6L2MC34_TANCI</name>
<gene>
    <name evidence="3" type="ORF">Tci_042082</name>
</gene>
<organism evidence="3">
    <name type="scientific">Tanacetum cinerariifolium</name>
    <name type="common">Dalmatian daisy</name>
    <name type="synonym">Chrysanthemum cinerariifolium</name>
    <dbReference type="NCBI Taxonomy" id="118510"/>
    <lineage>
        <taxon>Eukaryota</taxon>
        <taxon>Viridiplantae</taxon>
        <taxon>Streptophyta</taxon>
        <taxon>Embryophyta</taxon>
        <taxon>Tracheophyta</taxon>
        <taxon>Spermatophyta</taxon>
        <taxon>Magnoliopsida</taxon>
        <taxon>eudicotyledons</taxon>
        <taxon>Gunneridae</taxon>
        <taxon>Pentapetalae</taxon>
        <taxon>asterids</taxon>
        <taxon>campanulids</taxon>
        <taxon>Asterales</taxon>
        <taxon>Asteraceae</taxon>
        <taxon>Asteroideae</taxon>
        <taxon>Anthemideae</taxon>
        <taxon>Anthemidinae</taxon>
        <taxon>Tanacetum</taxon>
    </lineage>
</organism>
<dbReference type="PANTHER" id="PTHR11439">
    <property type="entry name" value="GAG-POL-RELATED RETROTRANSPOSON"/>
    <property type="match status" value="1"/>
</dbReference>
<dbReference type="GO" id="GO:0015074">
    <property type="term" value="P:DNA integration"/>
    <property type="evidence" value="ECO:0007669"/>
    <property type="project" value="InterPro"/>
</dbReference>
<protein>
    <submittedName>
        <fullName evidence="3">Ribonuclease H-like domain-containing protein</fullName>
    </submittedName>
</protein>
<proteinExistence type="predicted"/>
<dbReference type="SUPFAM" id="SSF56672">
    <property type="entry name" value="DNA/RNA polymerases"/>
    <property type="match status" value="2"/>
</dbReference>
<feature type="domain" description="Integrase catalytic" evidence="2">
    <location>
        <begin position="605"/>
        <end position="693"/>
    </location>
</feature>
<dbReference type="Gene3D" id="3.10.10.10">
    <property type="entry name" value="HIV Type 1 Reverse Transcriptase, subunit A, domain 1"/>
    <property type="match status" value="1"/>
</dbReference>
<dbReference type="InterPro" id="IPR025724">
    <property type="entry name" value="GAG-pre-integrase_dom"/>
</dbReference>
<dbReference type="InterPro" id="IPR001584">
    <property type="entry name" value="Integrase_cat-core"/>
</dbReference>
<dbReference type="Pfam" id="PF07727">
    <property type="entry name" value="RVT_2"/>
    <property type="match status" value="1"/>
</dbReference>
<dbReference type="CDD" id="cd09272">
    <property type="entry name" value="RNase_HI_RT_Ty1"/>
    <property type="match status" value="1"/>
</dbReference>
<evidence type="ECO:0000259" key="2">
    <source>
        <dbReference type="PROSITE" id="PS50994"/>
    </source>
</evidence>
<dbReference type="SUPFAM" id="SSF53098">
    <property type="entry name" value="Ribonuclease H-like"/>
    <property type="match status" value="2"/>
</dbReference>
<evidence type="ECO:0000313" key="3">
    <source>
        <dbReference type="EMBL" id="GEU70104.1"/>
    </source>
</evidence>
<dbReference type="InterPro" id="IPR043502">
    <property type="entry name" value="DNA/RNA_pol_sf"/>
</dbReference>
<dbReference type="Pfam" id="PF13976">
    <property type="entry name" value="gag_pre-integrs"/>
    <property type="match status" value="1"/>
</dbReference>
<dbReference type="Pfam" id="PF00665">
    <property type="entry name" value="rve"/>
    <property type="match status" value="1"/>
</dbReference>
<dbReference type="PANTHER" id="PTHR11439:SF508">
    <property type="entry name" value="RNA-DIRECTED DNA POLYMERASE"/>
    <property type="match status" value="1"/>
</dbReference>
<feature type="compositionally biased region" description="Low complexity" evidence="1">
    <location>
        <begin position="1005"/>
        <end position="1025"/>
    </location>
</feature>
<feature type="compositionally biased region" description="Low complexity" evidence="1">
    <location>
        <begin position="1063"/>
        <end position="1076"/>
    </location>
</feature>
<dbReference type="EMBL" id="BKCJ010006054">
    <property type="protein sequence ID" value="GEU70104.1"/>
    <property type="molecule type" value="Genomic_DNA"/>
</dbReference>
<dbReference type="InterPro" id="IPR013103">
    <property type="entry name" value="RVT_2"/>
</dbReference>
<dbReference type="PROSITE" id="PS50994">
    <property type="entry name" value="INTEGRASE"/>
    <property type="match status" value="1"/>
</dbReference>
<reference evidence="3" key="1">
    <citation type="journal article" date="2019" name="Sci. Rep.">
        <title>Draft genome of Tanacetum cinerariifolium, the natural source of mosquito coil.</title>
        <authorList>
            <person name="Yamashiro T."/>
            <person name="Shiraishi A."/>
            <person name="Satake H."/>
            <person name="Nakayama K."/>
        </authorList>
    </citation>
    <scope>NUCLEOTIDE SEQUENCE</scope>
</reference>
<dbReference type="GO" id="GO:0003676">
    <property type="term" value="F:nucleic acid binding"/>
    <property type="evidence" value="ECO:0007669"/>
    <property type="project" value="InterPro"/>
</dbReference>
<dbReference type="Gene3D" id="3.30.420.10">
    <property type="entry name" value="Ribonuclease H-like superfamily/Ribonuclease H"/>
    <property type="match status" value="2"/>
</dbReference>
<dbReference type="InterPro" id="IPR041577">
    <property type="entry name" value="RT_RNaseH_2"/>
</dbReference>
<feature type="region of interest" description="Disordered" evidence="1">
    <location>
        <begin position="1402"/>
        <end position="1452"/>
    </location>
</feature>
<feature type="region of interest" description="Disordered" evidence="1">
    <location>
        <begin position="1062"/>
        <end position="1088"/>
    </location>
</feature>
<dbReference type="InterPro" id="IPR036397">
    <property type="entry name" value="RNaseH_sf"/>
</dbReference>
<comment type="caution">
    <text evidence="3">The sequence shown here is derived from an EMBL/GenBank/DDBJ whole genome shotgun (WGS) entry which is preliminary data.</text>
</comment>
<sequence length="1860" mass="211152">MVQPWQRVAKQMITQTFSPEKVISFPSLGEEDRTEGPMVIEAEMERHFVHRMYVDEGSSSEIMYEHFFNRFRPEVRRQMIHATTPLVGFSGEIIWPLGQISLLVKIGDEEHSGSAWMNFMVVISPSPYNRIIGRPGVRRIQAVSSTTHGMLKFLVTGRIVTLRSNRIIPLECTMISGPGAQQSVIDQVTEEKVQVAIHPKYPEQTIAIGSTLTEEGRKELCRLLRRNLDIFAWKPMDMTGVSRHIAEHRLNIREGCLPVRQKKGKHLREIKQSMRSWRMCVDFKDLNKACPKDGYPLPKIDWKVNADKLKVCPDKVDAVLSLPSPKCLKDVQKLNRKLASLNRIGIQTNEKSIAELLMLTAPKEKDKLIIYPAAAKEAISAVLMSKRDEKQMPIYFVSRALQGPKTNYTPMEKLILALILSNLKVMGRLFKWSFELEEHDIHYRTRTSVKGYILADFIVECPGDDPQDTPMEDEEAIPDPWGENKKADALSKIASTSFAHLSKQVLVEELKEKSIDEKEVLAVLEKEGRTWMTIIHEYLVEEILPEEKKKARAIRRKARSGKSFKIRVLLANYARGRQEADKECNNCQVYRPVLRNPQQNLTPITSPWPFYKWGIDIAGPFLKGPGKVKFLIVAIDYFTKWIEAKPVATITGAQIKKFVWENIVCRFGLPGEIIFDNGKQFRDNPFKDWCEKLYAATSPLRNSVVTFIISSIDFIILSCRRLINSGLEIPCIIRRFSCIPELPSHPCIRACTLHKLFRGFPVSLLDVMNFDRIFDALLLLENASVIRDDVPPWWRLLGITSASFEREPSAVSEAGMFESYGTGSFFSVFRTVDVGWLRGVCSLRSLIRLDLQVLKRLDLVLNQVNAMISYTEDSFYRGLVLGFPSISLVIVSGRSRTIVGKGSATILSADADYLSQFDALIDLPDCTCVAAQKVKDHGQLLRLMQFLMGLDDMYNFVRILILTTEPLSDLRSAFATLSRDESHRNSGSSSKSVKTGPTAFVSRPGNGNNWNTNKTGNNNNNNFGSNRRFGRMSNLVCKHCNMTGHTIDRCFELVGYPPGFKRNNSGQSNNNNATNNDIKADQSKSVPNTLTNDQYQRLMALLSDTGNTSKTHASIVDFLYDITDVTGLNLTVSHPNGTVEHVKCIGSYKLANDLIIKDVLVVPGYHDITQRFPKGTGSEKGGLYFLDEGKRVNNSNIKNCQVSTNIWHNRLGHPSDQVLTVLKNKLKDLNHIEPEPCEVCHKAKQTREPFPLSVHKTKRLGDLVHLDVWGPYRVRSREGFKYFLTVVDDFTRAVWVFLMQRGLPLNTWPEYVLTATYLINRLPTDVLSGKSPYECMYETEPNLLHLKTFDCLCFSTILNESDKFGSRADKCVFVGYAFDKKENVFEENGINDINFFNETNDSSLRSNDPYDDEKDSADNDNISAPKGSVNSPNDSTVGDAAKDQSHVQTDNTDTIDLSGRKAIGYKWIYKVKYKANGDVERFKTRLVAKGFSQREGIDYEETFSPVLKIVAIRCILSIVVNNKWPLFQLDINNAFLYGELEEDVYMSIPEGYSDQGDKRVCKLVKSLYGLKLKYFLGIEVIDIDNGICLTQRKYCTKLLNEFGMLACKPCSTPIEVNPDDKKVVAKYGDDVPLTGIINYQKLVGKLIYLTMTRPDISYVVHCLSQVMHKRMQSHLRLAFRVLRYLKKEPRLGITFRESDNSNLRVFVDSDWAKCKITRRSITGYFVFLGNSLVSWKSKKQAVVSRSSTEAEYRAMCNVCCEVLWIRKVLTDLQVNISLPVEMSCDNSSAIQIAANLVLHERSKHFDINLYFLREKIAAGFIKTKKVKSEDNIADLFTKGLTIFEHNKFCQALGLFNVFQV</sequence>
<accession>A0A6L2MC34</accession>
<dbReference type="InterPro" id="IPR012337">
    <property type="entry name" value="RNaseH-like_sf"/>
</dbReference>
<feature type="region of interest" description="Disordered" evidence="1">
    <location>
        <begin position="978"/>
        <end position="1025"/>
    </location>
</feature>